<dbReference type="CDD" id="cd10336">
    <property type="entry name" value="SLC6sbd_Tyt1-Like"/>
    <property type="match status" value="1"/>
</dbReference>
<feature type="transmembrane region" description="Helical" evidence="7">
    <location>
        <begin position="175"/>
        <end position="195"/>
    </location>
</feature>
<sequence length="447" mass="48968">MKKQDQWTSKTGFILAAAGSAIGLGAIWKFPYMAGTNGGGIFFLLFVLFTILIAAPILLAEFFIGRKAQSNAISAFKKLAPHTLWGTTGYLGIIVSLIILSFYSVIGGWILSYLARSLNGYFINKVQSDYVHIFDSIIENPVEVLGMQLLFMLITMAIIQGGIQKGIERASTWMMPALLVFFVLLAFRSLTLPGAMEGVSFLLKPDISSLTGQTVLLALGQSFFALSIGISVMVTYASYLPETENMPKSAATISALNIFISLLAGLVIFPAVFALGYTPDQGPGLIFVILPAVFHELVFGGILFTVFLILLLFATLTSAFSLLENIVAAFMKGRQDKRRRYTLIAGSLVFVIGIPSALSFGFLSDIHIMEKSIFDFADYITSNIGMPLGALLISLFVGYKIPKDLVFNELVQGSPKIAFVFKGWYFLIRYIVPFAIILIFLQSFEII</sequence>
<protein>
    <recommendedName>
        <fullName evidence="6">Transporter</fullName>
    </recommendedName>
</protein>
<feature type="transmembrane region" description="Helical" evidence="7">
    <location>
        <begin position="84"/>
        <end position="111"/>
    </location>
</feature>
<proteinExistence type="inferred from homology"/>
<dbReference type="PANTHER" id="PTHR42948:SF1">
    <property type="entry name" value="TRANSPORTER"/>
    <property type="match status" value="1"/>
</dbReference>
<organism evidence="8 9">
    <name type="scientific">Virgibacillus tibetensis</name>
    <dbReference type="NCBI Taxonomy" id="3042313"/>
    <lineage>
        <taxon>Bacteria</taxon>
        <taxon>Bacillati</taxon>
        <taxon>Bacillota</taxon>
        <taxon>Bacilli</taxon>
        <taxon>Bacillales</taxon>
        <taxon>Bacillaceae</taxon>
        <taxon>Virgibacillus</taxon>
    </lineage>
</organism>
<accession>A0ABU6KGV7</accession>
<evidence type="ECO:0000256" key="6">
    <source>
        <dbReference type="RuleBase" id="RU003732"/>
    </source>
</evidence>
<feature type="transmembrane region" description="Helical" evidence="7">
    <location>
        <begin position="42"/>
        <end position="64"/>
    </location>
</feature>
<keyword evidence="3 6" id="KW-0812">Transmembrane</keyword>
<comment type="caution">
    <text evidence="8">The sequence shown here is derived from an EMBL/GenBank/DDBJ whole genome shotgun (WGS) entry which is preliminary data.</text>
</comment>
<comment type="subcellular location">
    <subcellularLocation>
        <location evidence="1">Membrane</location>
        <topology evidence="1">Multi-pass membrane protein</topology>
    </subcellularLocation>
</comment>
<dbReference type="InterPro" id="IPR037272">
    <property type="entry name" value="SNS_sf"/>
</dbReference>
<keyword evidence="9" id="KW-1185">Reference proteome</keyword>
<dbReference type="PANTHER" id="PTHR42948">
    <property type="entry name" value="TRANSPORTER"/>
    <property type="match status" value="1"/>
</dbReference>
<evidence type="ECO:0000313" key="8">
    <source>
        <dbReference type="EMBL" id="MEC5424543.1"/>
    </source>
</evidence>
<dbReference type="PROSITE" id="PS50267">
    <property type="entry name" value="NA_NEUROTRAN_SYMP_3"/>
    <property type="match status" value="1"/>
</dbReference>
<feature type="transmembrane region" description="Helical" evidence="7">
    <location>
        <begin position="251"/>
        <end position="277"/>
    </location>
</feature>
<feature type="transmembrane region" description="Helical" evidence="7">
    <location>
        <begin position="384"/>
        <end position="402"/>
    </location>
</feature>
<dbReference type="RefSeq" id="WP_327608111.1">
    <property type="nucleotide sequence ID" value="NZ_JARZFX010000007.1"/>
</dbReference>
<evidence type="ECO:0000256" key="7">
    <source>
        <dbReference type="SAM" id="Phobius"/>
    </source>
</evidence>
<feature type="transmembrane region" description="Helical" evidence="7">
    <location>
        <begin position="12"/>
        <end position="30"/>
    </location>
</feature>
<dbReference type="InterPro" id="IPR000175">
    <property type="entry name" value="Na/ntran_symport"/>
</dbReference>
<dbReference type="EMBL" id="JARZFX010000007">
    <property type="protein sequence ID" value="MEC5424543.1"/>
    <property type="molecule type" value="Genomic_DNA"/>
</dbReference>
<keyword evidence="2 6" id="KW-0813">Transport</keyword>
<dbReference type="InterPro" id="IPR047218">
    <property type="entry name" value="YocR/YhdH-like"/>
</dbReference>
<feature type="transmembrane region" description="Helical" evidence="7">
    <location>
        <begin position="343"/>
        <end position="364"/>
    </location>
</feature>
<evidence type="ECO:0000256" key="4">
    <source>
        <dbReference type="ARBA" id="ARBA00022989"/>
    </source>
</evidence>
<dbReference type="PRINTS" id="PR00176">
    <property type="entry name" value="NANEUSMPORT"/>
</dbReference>
<evidence type="ECO:0000313" key="9">
    <source>
        <dbReference type="Proteomes" id="UP001335737"/>
    </source>
</evidence>
<feature type="transmembrane region" description="Helical" evidence="7">
    <location>
        <begin position="423"/>
        <end position="444"/>
    </location>
</feature>
<evidence type="ECO:0000256" key="3">
    <source>
        <dbReference type="ARBA" id="ARBA00022692"/>
    </source>
</evidence>
<dbReference type="PROSITE" id="PS00610">
    <property type="entry name" value="NA_NEUROTRAN_SYMP_1"/>
    <property type="match status" value="1"/>
</dbReference>
<feature type="transmembrane region" description="Helical" evidence="7">
    <location>
        <begin position="215"/>
        <end position="239"/>
    </location>
</feature>
<dbReference type="SUPFAM" id="SSF161070">
    <property type="entry name" value="SNF-like"/>
    <property type="match status" value="1"/>
</dbReference>
<dbReference type="Pfam" id="PF00209">
    <property type="entry name" value="SNF"/>
    <property type="match status" value="2"/>
</dbReference>
<dbReference type="NCBIfam" id="NF037979">
    <property type="entry name" value="Na_transp"/>
    <property type="match status" value="1"/>
</dbReference>
<feature type="transmembrane region" description="Helical" evidence="7">
    <location>
        <begin position="297"/>
        <end position="323"/>
    </location>
</feature>
<reference evidence="8 9" key="1">
    <citation type="journal article" date="2024" name="Int. J. Syst. Evol. Microbiol.">
        <title>Virgibacillus tibetensis sp. nov., isolated from salt lake on the Tibetan Plateau of China.</title>
        <authorList>
            <person name="Phurbu D."/>
            <person name="Liu Z.-X."/>
            <person name="Wang R."/>
            <person name="Zheng Y.-Y."/>
            <person name="Liu H.-C."/>
            <person name="Zhou Y.-G."/>
            <person name="Yu Y.-J."/>
            <person name="Li A.-H."/>
        </authorList>
    </citation>
    <scope>NUCLEOTIDE SEQUENCE [LARGE SCALE GENOMIC DNA]</scope>
    <source>
        <strain evidence="8 9">C22-A2</strain>
    </source>
</reference>
<gene>
    <name evidence="8" type="ORF">QGM71_13665</name>
</gene>
<evidence type="ECO:0000256" key="1">
    <source>
        <dbReference type="ARBA" id="ARBA00004141"/>
    </source>
</evidence>
<evidence type="ECO:0000256" key="2">
    <source>
        <dbReference type="ARBA" id="ARBA00022448"/>
    </source>
</evidence>
<keyword evidence="5 7" id="KW-0472">Membrane</keyword>
<name>A0ABU6KGV7_9BACI</name>
<keyword evidence="4 7" id="KW-1133">Transmembrane helix</keyword>
<dbReference type="Proteomes" id="UP001335737">
    <property type="component" value="Unassembled WGS sequence"/>
</dbReference>
<evidence type="ECO:0000256" key="5">
    <source>
        <dbReference type="ARBA" id="ARBA00023136"/>
    </source>
</evidence>
<keyword evidence="6" id="KW-0769">Symport</keyword>
<comment type="similarity">
    <text evidence="6">Belongs to the sodium:neurotransmitter symporter (SNF) (TC 2.A.22) family.</text>
</comment>
<feature type="transmembrane region" description="Helical" evidence="7">
    <location>
        <begin position="144"/>
        <end position="163"/>
    </location>
</feature>